<accession>A0ABT9NUW3</accession>
<dbReference type="Gene3D" id="3.40.50.12780">
    <property type="entry name" value="N-terminal domain of ligase-like"/>
    <property type="match status" value="1"/>
</dbReference>
<evidence type="ECO:0000313" key="1">
    <source>
        <dbReference type="EMBL" id="MDP9824193.1"/>
    </source>
</evidence>
<name>A0ABT9NUW3_9ACTN</name>
<organism evidence="1 2">
    <name type="scientific">Nocardioides massiliensis</name>
    <dbReference type="NCBI Taxonomy" id="1325935"/>
    <lineage>
        <taxon>Bacteria</taxon>
        <taxon>Bacillati</taxon>
        <taxon>Actinomycetota</taxon>
        <taxon>Actinomycetes</taxon>
        <taxon>Propionibacteriales</taxon>
        <taxon>Nocardioidaceae</taxon>
        <taxon>Nocardioides</taxon>
    </lineage>
</organism>
<dbReference type="SUPFAM" id="SSF56801">
    <property type="entry name" value="Acetyl-CoA synthetase-like"/>
    <property type="match status" value="1"/>
</dbReference>
<gene>
    <name evidence="1" type="ORF">J2S59_004002</name>
</gene>
<protein>
    <submittedName>
        <fullName evidence="1">Uncharacterized protein (TIGR03089 family)</fullName>
    </submittedName>
</protein>
<dbReference type="EMBL" id="JAUSQM010000001">
    <property type="protein sequence ID" value="MDP9824193.1"/>
    <property type="molecule type" value="Genomic_DNA"/>
</dbReference>
<keyword evidence="2" id="KW-1185">Reference proteome</keyword>
<dbReference type="InterPro" id="IPR017523">
    <property type="entry name" value="Rv3268"/>
</dbReference>
<evidence type="ECO:0000313" key="2">
    <source>
        <dbReference type="Proteomes" id="UP001240447"/>
    </source>
</evidence>
<reference evidence="1 2" key="1">
    <citation type="submission" date="2023-07" db="EMBL/GenBank/DDBJ databases">
        <title>Sequencing the genomes of 1000 actinobacteria strains.</title>
        <authorList>
            <person name="Klenk H.-P."/>
        </authorList>
    </citation>
    <scope>NUCLEOTIDE SEQUENCE [LARGE SCALE GENOMIC DNA]</scope>
    <source>
        <strain evidence="1 2">GD13</strain>
    </source>
</reference>
<dbReference type="Proteomes" id="UP001240447">
    <property type="component" value="Unassembled WGS sequence"/>
</dbReference>
<dbReference type="NCBIfam" id="TIGR03089">
    <property type="entry name" value="TIGR03089 family protein"/>
    <property type="match status" value="1"/>
</dbReference>
<dbReference type="InterPro" id="IPR042099">
    <property type="entry name" value="ANL_N_sf"/>
</dbReference>
<dbReference type="RefSeq" id="WP_306825437.1">
    <property type="nucleotide sequence ID" value="NZ_JAUSQM010000001.1"/>
</dbReference>
<sequence length="247" mass="25454">MSPLPAAATVPALLAEAQRRDPARPLVTFYDDATGERVELSVVTTANWVAKTASLLVEELDVERGDTVLVDLPTHWLTPVWLLACWTVGAVVAVPGTDAGADPVVVVSGPDRLADHAAASAGSAQVIGVSLRPLGGPFAEPLPPGVLDFAIAVPGQPDAFIPSDPPSAEDPAFAAADGTRTHADLAQAGDASAERVLTDLSPTSDRGLALLLGAVAHGGSTVWVRHPDVAGWEPRASQERAARVERA</sequence>
<proteinExistence type="predicted"/>
<comment type="caution">
    <text evidence="1">The sequence shown here is derived from an EMBL/GenBank/DDBJ whole genome shotgun (WGS) entry which is preliminary data.</text>
</comment>